<dbReference type="Proteomes" id="UP000260644">
    <property type="component" value="Unassembled WGS sequence"/>
</dbReference>
<evidence type="ECO:0000313" key="2">
    <source>
        <dbReference type="EMBL" id="RFS23535.1"/>
    </source>
</evidence>
<dbReference type="InterPro" id="IPR056091">
    <property type="entry name" value="DUF7674"/>
</dbReference>
<reference evidence="2 3" key="1">
    <citation type="submission" date="2018-07" db="EMBL/GenBank/DDBJ databases">
        <title>Chitinophaga K2CV101002-2 sp. nov., isolated from a monsoon evergreen broad-leaved forest soil.</title>
        <authorList>
            <person name="Lv Y."/>
        </authorList>
    </citation>
    <scope>NUCLEOTIDE SEQUENCE [LARGE SCALE GENOMIC DNA]</scope>
    <source>
        <strain evidence="2 3">GDMCC 1.1288</strain>
    </source>
</reference>
<dbReference type="EMBL" id="QPMM01000004">
    <property type="protein sequence ID" value="RFS23535.1"/>
    <property type="molecule type" value="Genomic_DNA"/>
</dbReference>
<organism evidence="2 3">
    <name type="scientific">Chitinophaga silvatica</name>
    <dbReference type="NCBI Taxonomy" id="2282649"/>
    <lineage>
        <taxon>Bacteria</taxon>
        <taxon>Pseudomonadati</taxon>
        <taxon>Bacteroidota</taxon>
        <taxon>Chitinophagia</taxon>
        <taxon>Chitinophagales</taxon>
        <taxon>Chitinophagaceae</taxon>
        <taxon>Chitinophaga</taxon>
    </lineage>
</organism>
<protein>
    <recommendedName>
        <fullName evidence="1">DUF7674 domain-containing protein</fullName>
    </recommendedName>
</protein>
<feature type="domain" description="DUF7674" evidence="1">
    <location>
        <begin position="23"/>
        <end position="102"/>
    </location>
</feature>
<dbReference type="AlphaFoldDB" id="A0A3E1YBY0"/>
<dbReference type="OrthoDB" id="707611at2"/>
<comment type="caution">
    <text evidence="2">The sequence shown here is derived from an EMBL/GenBank/DDBJ whole genome shotgun (WGS) entry which is preliminary data.</text>
</comment>
<evidence type="ECO:0000259" key="1">
    <source>
        <dbReference type="Pfam" id="PF24722"/>
    </source>
</evidence>
<keyword evidence="3" id="KW-1185">Reference proteome</keyword>
<evidence type="ECO:0000313" key="3">
    <source>
        <dbReference type="Proteomes" id="UP000260644"/>
    </source>
</evidence>
<sequence length="106" mass="11946">MLPDSKIALLIGSQVPGIFFPAEQQISKVISTFASYTGRMIRYEHLNEVKRCFTMAGVLYKNGSNALRNAIEGAFIFTLSPLINKQHQAMLPLSLRHIRLQQLQTI</sequence>
<gene>
    <name evidence="2" type="ORF">DVR12_11010</name>
</gene>
<dbReference type="RefSeq" id="WP_116975726.1">
    <property type="nucleotide sequence ID" value="NZ_QPMM01000004.1"/>
</dbReference>
<proteinExistence type="predicted"/>
<accession>A0A3E1YBY0</accession>
<name>A0A3E1YBY0_9BACT</name>
<dbReference type="Pfam" id="PF24722">
    <property type="entry name" value="DUF7674"/>
    <property type="match status" value="1"/>
</dbReference>